<comment type="caution">
    <text evidence="10">The sequence shown here is derived from an EMBL/GenBank/DDBJ whole genome shotgun (WGS) entry which is preliminary data.</text>
</comment>
<feature type="transmembrane region" description="Helical" evidence="7">
    <location>
        <begin position="133"/>
        <end position="152"/>
    </location>
</feature>
<dbReference type="Pfam" id="PF01478">
    <property type="entry name" value="Peptidase_A24"/>
    <property type="match status" value="1"/>
</dbReference>
<dbReference type="AlphaFoldDB" id="A0A4R2RUQ5"/>
<dbReference type="GO" id="GO:0008168">
    <property type="term" value="F:methyltransferase activity"/>
    <property type="evidence" value="ECO:0007669"/>
    <property type="project" value="UniProtKB-KW"/>
</dbReference>
<organism evidence="10 11">
    <name type="scientific">Heliophilum fasciatum</name>
    <dbReference type="NCBI Taxonomy" id="35700"/>
    <lineage>
        <taxon>Bacteria</taxon>
        <taxon>Bacillati</taxon>
        <taxon>Bacillota</taxon>
        <taxon>Clostridia</taxon>
        <taxon>Eubacteriales</taxon>
        <taxon>Heliobacteriaceae</taxon>
        <taxon>Heliophilum</taxon>
    </lineage>
</organism>
<feature type="transmembrane region" description="Helical" evidence="7">
    <location>
        <begin position="76"/>
        <end position="97"/>
    </location>
</feature>
<evidence type="ECO:0000256" key="6">
    <source>
        <dbReference type="ARBA" id="ARBA00023136"/>
    </source>
</evidence>
<feature type="domain" description="Prepilin peptidase A24 N-terminal" evidence="9">
    <location>
        <begin position="15"/>
        <end position="95"/>
    </location>
</feature>
<accession>A0A4R2RUQ5</accession>
<evidence type="ECO:0000256" key="7">
    <source>
        <dbReference type="SAM" id="Phobius"/>
    </source>
</evidence>
<proteinExistence type="inferred from homology"/>
<feature type="domain" description="Prepilin type IV endopeptidase peptidase" evidence="8">
    <location>
        <begin position="110"/>
        <end position="219"/>
    </location>
</feature>
<dbReference type="InterPro" id="IPR000045">
    <property type="entry name" value="Prepilin_IV_endopep_pep"/>
</dbReference>
<evidence type="ECO:0000313" key="11">
    <source>
        <dbReference type="Proteomes" id="UP000294813"/>
    </source>
</evidence>
<evidence type="ECO:0000313" key="10">
    <source>
        <dbReference type="EMBL" id="TCP67124.1"/>
    </source>
</evidence>
<feature type="transmembrane region" description="Helical" evidence="7">
    <location>
        <begin position="12"/>
        <end position="31"/>
    </location>
</feature>
<evidence type="ECO:0000259" key="8">
    <source>
        <dbReference type="Pfam" id="PF01478"/>
    </source>
</evidence>
<dbReference type="InterPro" id="IPR010627">
    <property type="entry name" value="Prepilin_pept_A24_N"/>
</dbReference>
<protein>
    <submittedName>
        <fullName evidence="10">Leader peptidase (Prepilin peptidase)/N-methyltransferase/leader peptidase (Prepilin peptidase)/N-methyltransferase</fullName>
    </submittedName>
</protein>
<evidence type="ECO:0000256" key="3">
    <source>
        <dbReference type="ARBA" id="ARBA00022475"/>
    </source>
</evidence>
<keyword evidence="6 7" id="KW-0472">Membrane</keyword>
<dbReference type="PANTHER" id="PTHR30487:SF0">
    <property type="entry name" value="PREPILIN LEADER PEPTIDASE_N-METHYLTRANSFERASE-RELATED"/>
    <property type="match status" value="1"/>
</dbReference>
<dbReference type="Gene3D" id="1.20.120.1220">
    <property type="match status" value="1"/>
</dbReference>
<evidence type="ECO:0000256" key="2">
    <source>
        <dbReference type="ARBA" id="ARBA00005801"/>
    </source>
</evidence>
<keyword evidence="10" id="KW-0808">Transferase</keyword>
<keyword evidence="5 7" id="KW-1133">Transmembrane helix</keyword>
<dbReference type="GO" id="GO:0032259">
    <property type="term" value="P:methylation"/>
    <property type="evidence" value="ECO:0007669"/>
    <property type="project" value="UniProtKB-KW"/>
</dbReference>
<dbReference type="PANTHER" id="PTHR30487">
    <property type="entry name" value="TYPE 4 PREPILIN-LIKE PROTEINS LEADER PEPTIDE-PROCESSING ENZYME"/>
    <property type="match status" value="1"/>
</dbReference>
<feature type="transmembrane region" description="Helical" evidence="7">
    <location>
        <begin position="158"/>
        <end position="178"/>
    </location>
</feature>
<feature type="transmembrane region" description="Helical" evidence="7">
    <location>
        <begin position="103"/>
        <end position="121"/>
    </location>
</feature>
<evidence type="ECO:0000256" key="4">
    <source>
        <dbReference type="ARBA" id="ARBA00022692"/>
    </source>
</evidence>
<feature type="transmembrane region" description="Helical" evidence="7">
    <location>
        <begin position="240"/>
        <end position="263"/>
    </location>
</feature>
<dbReference type="EMBL" id="SLXT01000005">
    <property type="protein sequence ID" value="TCP67124.1"/>
    <property type="molecule type" value="Genomic_DNA"/>
</dbReference>
<keyword evidence="4 7" id="KW-0812">Transmembrane</keyword>
<dbReference type="Proteomes" id="UP000294813">
    <property type="component" value="Unassembled WGS sequence"/>
</dbReference>
<evidence type="ECO:0000259" key="9">
    <source>
        <dbReference type="Pfam" id="PF06750"/>
    </source>
</evidence>
<gene>
    <name evidence="10" type="ORF">EDD73_10519</name>
</gene>
<comment type="similarity">
    <text evidence="2">Belongs to the peptidase A24 family.</text>
</comment>
<dbReference type="GO" id="GO:0004190">
    <property type="term" value="F:aspartic-type endopeptidase activity"/>
    <property type="evidence" value="ECO:0007669"/>
    <property type="project" value="InterPro"/>
</dbReference>
<dbReference type="GO" id="GO:0005886">
    <property type="term" value="C:plasma membrane"/>
    <property type="evidence" value="ECO:0007669"/>
    <property type="project" value="UniProtKB-SubCell"/>
</dbReference>
<reference evidence="10 11" key="1">
    <citation type="submission" date="2019-03" db="EMBL/GenBank/DDBJ databases">
        <title>Genomic Encyclopedia of Type Strains, Phase IV (KMG-IV): sequencing the most valuable type-strain genomes for metagenomic binning, comparative biology and taxonomic classification.</title>
        <authorList>
            <person name="Goeker M."/>
        </authorList>
    </citation>
    <scope>NUCLEOTIDE SEQUENCE [LARGE SCALE GENOMIC DNA]</scope>
    <source>
        <strain evidence="10 11">DSM 11170</strain>
    </source>
</reference>
<keyword evidence="10" id="KW-0489">Methyltransferase</keyword>
<dbReference type="RefSeq" id="WP_131918364.1">
    <property type="nucleotide sequence ID" value="NZ_JAOQNU010000005.1"/>
</dbReference>
<feature type="transmembrane region" description="Helical" evidence="7">
    <location>
        <begin position="190"/>
        <end position="220"/>
    </location>
</feature>
<evidence type="ECO:0000256" key="5">
    <source>
        <dbReference type="ARBA" id="ARBA00022989"/>
    </source>
</evidence>
<dbReference type="OrthoDB" id="9789291at2"/>
<comment type="subcellular location">
    <subcellularLocation>
        <location evidence="1">Cell membrane</location>
        <topology evidence="1">Multi-pass membrane protein</topology>
    </subcellularLocation>
</comment>
<keyword evidence="3" id="KW-1003">Cell membrane</keyword>
<sequence>MEFVADYGLPFILFMFGLAIGSFLNVVIYRLPREESLVVPGSHCPSCNASLRWYELFPVVSYLWQRGRCRHCSAPIAWRYPAVELVVGLSFAGLLLALGTWDWRWLVLAVLVTILVAITGIDMDHLIIPNRLLLLALPFCLSGPWFWAWPSLPAAPEFWSAALGGVTGAGLLGGVFVASRGGMGLGDVKFMAVFGLFLSPLWTVWSLTIGSLFGSLWGLVGMVGGRYGRKSEIPFGPFLALGWIVVVLLRLFGFSPDVVSLLIR</sequence>
<dbReference type="Pfam" id="PF06750">
    <property type="entry name" value="A24_N_bact"/>
    <property type="match status" value="1"/>
</dbReference>
<keyword evidence="11" id="KW-1185">Reference proteome</keyword>
<name>A0A4R2RUQ5_9FIRM</name>
<evidence type="ECO:0000256" key="1">
    <source>
        <dbReference type="ARBA" id="ARBA00004651"/>
    </source>
</evidence>
<dbReference type="InterPro" id="IPR050882">
    <property type="entry name" value="Prepilin_peptidase/N-MTase"/>
</dbReference>
<dbReference type="GO" id="GO:0006465">
    <property type="term" value="P:signal peptide processing"/>
    <property type="evidence" value="ECO:0007669"/>
    <property type="project" value="TreeGrafter"/>
</dbReference>